<proteinExistence type="inferred from homology"/>
<comment type="similarity">
    <text evidence="1">Belongs to the universal stress protein A family.</text>
</comment>
<dbReference type="OrthoDB" id="5242641at2"/>
<dbReference type="EMBL" id="VDFR01000053">
    <property type="protein sequence ID" value="TNC46662.1"/>
    <property type="molecule type" value="Genomic_DNA"/>
</dbReference>
<evidence type="ECO:0000313" key="4">
    <source>
        <dbReference type="EMBL" id="TNC46662.1"/>
    </source>
</evidence>
<dbReference type="Pfam" id="PF00582">
    <property type="entry name" value="Usp"/>
    <property type="match status" value="2"/>
</dbReference>
<comment type="caution">
    <text evidence="4">The sequence shown here is derived from an EMBL/GenBank/DDBJ whole genome shotgun (WGS) entry which is preliminary data.</text>
</comment>
<evidence type="ECO:0000259" key="2">
    <source>
        <dbReference type="Pfam" id="PF00582"/>
    </source>
</evidence>
<feature type="domain" description="UspA" evidence="2">
    <location>
        <begin position="51"/>
        <end position="186"/>
    </location>
</feature>
<dbReference type="InterPro" id="IPR006016">
    <property type="entry name" value="UspA"/>
</dbReference>
<evidence type="ECO:0000313" key="5">
    <source>
        <dbReference type="Proteomes" id="UP000306740"/>
    </source>
</evidence>
<protein>
    <submittedName>
        <fullName evidence="4">Universal stress protein</fullName>
    </submittedName>
</protein>
<dbReference type="EMBL" id="VDFR01000080">
    <property type="protein sequence ID" value="TNC43624.1"/>
    <property type="molecule type" value="Genomic_DNA"/>
</dbReference>
<dbReference type="Gene3D" id="3.40.50.620">
    <property type="entry name" value="HUPs"/>
    <property type="match status" value="2"/>
</dbReference>
<accession>A0A5C4MM89</accession>
<feature type="domain" description="UspA" evidence="2">
    <location>
        <begin position="200"/>
        <end position="339"/>
    </location>
</feature>
<name>A0A5C4MM89_9ACTN</name>
<organism evidence="4 5">
    <name type="scientific">Mumia zhuanghuii</name>
    <dbReference type="NCBI Taxonomy" id="2585211"/>
    <lineage>
        <taxon>Bacteria</taxon>
        <taxon>Bacillati</taxon>
        <taxon>Actinomycetota</taxon>
        <taxon>Actinomycetes</taxon>
        <taxon>Propionibacteriales</taxon>
        <taxon>Nocardioidaceae</taxon>
        <taxon>Mumia</taxon>
    </lineage>
</organism>
<sequence length="342" mass="36437">MPVRDQRARPRHVDRLPDLGRGRARLLLRVRVPSLDAAPGRGRRGGGTVTVVAGVGPDGRGLHAVHLAGRIAASTGEDLLLCCVVADSWSRGSVMSGPDADWRRHLEAMASDVVGEARGVPPPEVAVDAVITTARSVPRELVAQAERAEATMLVVGSARDALMGHVALGNISTWLLHRASLPVVLAPRSFWSEPTDRLERLVLAVDSDEAVDAALDASTLLARHAGVGVALATFGVRRLPALPDGGGRRADNAVYEAWRENIDAMHARAASLVEASGVTVTDRIVAVADSWRGAVEKVHWLEGDLLVMTSSREGPVRRIFLGSNAPRIMSQVPVPVLTLPRR</sequence>
<gene>
    <name evidence="4" type="ORF">FHE65_12045</name>
    <name evidence="3" type="ORF">FHE65_18390</name>
</gene>
<evidence type="ECO:0000256" key="1">
    <source>
        <dbReference type="ARBA" id="ARBA00008791"/>
    </source>
</evidence>
<evidence type="ECO:0000313" key="3">
    <source>
        <dbReference type="EMBL" id="TNC43624.1"/>
    </source>
</evidence>
<dbReference type="SUPFAM" id="SSF52402">
    <property type="entry name" value="Adenine nucleotide alpha hydrolases-like"/>
    <property type="match status" value="2"/>
</dbReference>
<dbReference type="AlphaFoldDB" id="A0A5C4MM89"/>
<dbReference type="InterPro" id="IPR014729">
    <property type="entry name" value="Rossmann-like_a/b/a_fold"/>
</dbReference>
<dbReference type="CDD" id="cd00293">
    <property type="entry name" value="USP-like"/>
    <property type="match status" value="1"/>
</dbReference>
<dbReference type="Proteomes" id="UP000306740">
    <property type="component" value="Unassembled WGS sequence"/>
</dbReference>
<reference evidence="4 5" key="1">
    <citation type="submission" date="2019-05" db="EMBL/GenBank/DDBJ databases">
        <title>Mumia sp. nov., isolated from the intestinal contents of plateau pika (Ochotona curzoniae) in the Qinghai-Tibet plateau of China.</title>
        <authorList>
            <person name="Tian Z."/>
        </authorList>
    </citation>
    <scope>NUCLEOTIDE SEQUENCE [LARGE SCALE GENOMIC DNA]</scope>
    <source>
        <strain evidence="5">527</strain>
        <strain evidence="4">Z527</strain>
    </source>
</reference>
<dbReference type="PANTHER" id="PTHR46268:SF6">
    <property type="entry name" value="UNIVERSAL STRESS PROTEIN UP12"/>
    <property type="match status" value="1"/>
</dbReference>
<dbReference type="PANTHER" id="PTHR46268">
    <property type="entry name" value="STRESS RESPONSE PROTEIN NHAX"/>
    <property type="match status" value="1"/>
</dbReference>